<feature type="compositionally biased region" description="Pro residues" evidence="1">
    <location>
        <begin position="47"/>
        <end position="71"/>
    </location>
</feature>
<evidence type="ECO:0000313" key="3">
    <source>
        <dbReference type="Proteomes" id="UP000584374"/>
    </source>
</evidence>
<name>A0A840Q350_9PSEU</name>
<comment type="caution">
    <text evidence="2">The sequence shown here is derived from an EMBL/GenBank/DDBJ whole genome shotgun (WGS) entry which is preliminary data.</text>
</comment>
<reference evidence="2 3" key="1">
    <citation type="submission" date="2020-08" db="EMBL/GenBank/DDBJ databases">
        <title>Sequencing the genomes of 1000 actinobacteria strains.</title>
        <authorList>
            <person name="Klenk H.-P."/>
        </authorList>
    </citation>
    <scope>NUCLEOTIDE SEQUENCE [LARGE SCALE GENOMIC DNA]</scope>
    <source>
        <strain evidence="2 3">DSM 45584</strain>
    </source>
</reference>
<evidence type="ECO:0000313" key="2">
    <source>
        <dbReference type="EMBL" id="MBB5154924.1"/>
    </source>
</evidence>
<feature type="region of interest" description="Disordered" evidence="1">
    <location>
        <begin position="45"/>
        <end position="107"/>
    </location>
</feature>
<protein>
    <submittedName>
        <fullName evidence="2">Uncharacterized protein</fullName>
    </submittedName>
</protein>
<dbReference type="Proteomes" id="UP000584374">
    <property type="component" value="Unassembled WGS sequence"/>
</dbReference>
<gene>
    <name evidence="2" type="ORF">BJ970_002458</name>
</gene>
<keyword evidence="3" id="KW-1185">Reference proteome</keyword>
<dbReference type="AlphaFoldDB" id="A0A840Q350"/>
<sequence length="173" mass="18450">MRMKQAVCYVGVWLTATTAAVTLAWLGVRDVIRGAVFEQPDAVPLVRPVPLPPTESPLPPPTSNAPAPPPSDTVDSPTSETEPDPPSSTPSSTPPSEEAGEVRTYDVKGGKVVLSLRPDGADLVSAVPRSGYTVQTWDQVAGWLRVEFTAGQHGSSVIATWHDHPTQVETQEY</sequence>
<dbReference type="EMBL" id="JACHIW010000001">
    <property type="protein sequence ID" value="MBB5154924.1"/>
    <property type="molecule type" value="Genomic_DNA"/>
</dbReference>
<proteinExistence type="predicted"/>
<organism evidence="2 3">
    <name type="scientific">Saccharopolyspora phatthalungensis</name>
    <dbReference type="NCBI Taxonomy" id="664693"/>
    <lineage>
        <taxon>Bacteria</taxon>
        <taxon>Bacillati</taxon>
        <taxon>Actinomycetota</taxon>
        <taxon>Actinomycetes</taxon>
        <taxon>Pseudonocardiales</taxon>
        <taxon>Pseudonocardiaceae</taxon>
        <taxon>Saccharopolyspora</taxon>
    </lineage>
</organism>
<evidence type="ECO:0000256" key="1">
    <source>
        <dbReference type="SAM" id="MobiDB-lite"/>
    </source>
</evidence>
<accession>A0A840Q350</accession>